<accession>A0A4Q2IXA6</accession>
<reference evidence="10 11" key="1">
    <citation type="submission" date="2019-01" db="EMBL/GenBank/DDBJ databases">
        <title>Sphingomonas mucosissima sp. nov. and Sphingomonas desiccabilis sp. nov., from biological soil crusts in the Colorado Plateau, USA.</title>
        <authorList>
            <person name="Zhu D."/>
        </authorList>
    </citation>
    <scope>NUCLEOTIDE SEQUENCE [LARGE SCALE GENOMIC DNA]</scope>
    <source>
        <strain evidence="10 11">CP1D</strain>
    </source>
</reference>
<dbReference type="AlphaFoldDB" id="A0A4Q2IXA6"/>
<dbReference type="GO" id="GO:0019867">
    <property type="term" value="C:outer membrane"/>
    <property type="evidence" value="ECO:0007669"/>
    <property type="project" value="InterPro"/>
</dbReference>
<evidence type="ECO:0000313" key="11">
    <source>
        <dbReference type="Proteomes" id="UP000292347"/>
    </source>
</evidence>
<dbReference type="InterPro" id="IPR019734">
    <property type="entry name" value="TPR_rpt"/>
</dbReference>
<dbReference type="Pfam" id="PF05420">
    <property type="entry name" value="BCSC_C"/>
    <property type="match status" value="1"/>
</dbReference>
<feature type="repeat" description="TPR" evidence="6">
    <location>
        <begin position="541"/>
        <end position="574"/>
    </location>
</feature>
<evidence type="ECO:0000256" key="7">
    <source>
        <dbReference type="SAM" id="MobiDB-lite"/>
    </source>
</evidence>
<feature type="compositionally biased region" description="Pro residues" evidence="7">
    <location>
        <begin position="77"/>
        <end position="99"/>
    </location>
</feature>
<dbReference type="PANTHER" id="PTHR12558:SF13">
    <property type="entry name" value="CELL DIVISION CYCLE PROTEIN 27 HOMOLOG"/>
    <property type="match status" value="1"/>
</dbReference>
<evidence type="ECO:0000256" key="1">
    <source>
        <dbReference type="ARBA" id="ARBA00005186"/>
    </source>
</evidence>
<organism evidence="10 11">
    <name type="scientific">Sphingomonas desiccabilis</name>
    <dbReference type="NCBI Taxonomy" id="429134"/>
    <lineage>
        <taxon>Bacteria</taxon>
        <taxon>Pseudomonadati</taxon>
        <taxon>Pseudomonadota</taxon>
        <taxon>Alphaproteobacteria</taxon>
        <taxon>Sphingomonadales</taxon>
        <taxon>Sphingomonadaceae</taxon>
        <taxon>Sphingomonas</taxon>
    </lineage>
</organism>
<protein>
    <submittedName>
        <fullName evidence="10">Tetratricopeptide repeat protein</fullName>
    </submittedName>
</protein>
<evidence type="ECO:0000256" key="5">
    <source>
        <dbReference type="ARBA" id="ARBA00022916"/>
    </source>
</evidence>
<proteinExistence type="predicted"/>
<feature type="region of interest" description="Disordered" evidence="7">
    <location>
        <begin position="766"/>
        <end position="787"/>
    </location>
</feature>
<dbReference type="OrthoDB" id="174989at2"/>
<feature type="region of interest" description="Disordered" evidence="7">
    <location>
        <begin position="67"/>
        <end position="133"/>
    </location>
</feature>
<dbReference type="UniPathway" id="UPA00694"/>
<keyword evidence="11" id="KW-1185">Reference proteome</keyword>
<dbReference type="InterPro" id="IPR008410">
    <property type="entry name" value="BCSC_C"/>
</dbReference>
<comment type="pathway">
    <text evidence="1">Glycan metabolism; bacterial cellulose biosynthesis.</text>
</comment>
<feature type="domain" description="Cellulose synthase operon C C-terminal" evidence="9">
    <location>
        <begin position="789"/>
        <end position="1133"/>
    </location>
</feature>
<evidence type="ECO:0000313" key="10">
    <source>
        <dbReference type="EMBL" id="RXZ35399.1"/>
    </source>
</evidence>
<dbReference type="Proteomes" id="UP000292347">
    <property type="component" value="Unassembled WGS sequence"/>
</dbReference>
<name>A0A4Q2IXA6_9SPHN</name>
<evidence type="ECO:0000259" key="9">
    <source>
        <dbReference type="Pfam" id="PF05420"/>
    </source>
</evidence>
<dbReference type="SMART" id="SM00028">
    <property type="entry name" value="TPR"/>
    <property type="match status" value="8"/>
</dbReference>
<dbReference type="PROSITE" id="PS50005">
    <property type="entry name" value="TPR"/>
    <property type="match status" value="3"/>
</dbReference>
<evidence type="ECO:0000256" key="3">
    <source>
        <dbReference type="ARBA" id="ARBA00022737"/>
    </source>
</evidence>
<dbReference type="Pfam" id="PF14559">
    <property type="entry name" value="TPR_19"/>
    <property type="match status" value="2"/>
</dbReference>
<keyword evidence="5" id="KW-0135">Cellulose biosynthesis</keyword>
<evidence type="ECO:0000256" key="6">
    <source>
        <dbReference type="PROSITE-ProRule" id="PRU00339"/>
    </source>
</evidence>
<gene>
    <name evidence="10" type="ORF">EO081_07215</name>
</gene>
<dbReference type="Pfam" id="PF13432">
    <property type="entry name" value="TPR_16"/>
    <property type="match status" value="2"/>
</dbReference>
<dbReference type="EMBL" id="SDPT01000001">
    <property type="protein sequence ID" value="RXZ35399.1"/>
    <property type="molecule type" value="Genomic_DNA"/>
</dbReference>
<evidence type="ECO:0000256" key="2">
    <source>
        <dbReference type="ARBA" id="ARBA00022729"/>
    </source>
</evidence>
<keyword evidence="2 8" id="KW-0732">Signal</keyword>
<keyword evidence="4 6" id="KW-0802">TPR repeat</keyword>
<feature type="signal peptide" evidence="8">
    <location>
        <begin position="1"/>
        <end position="26"/>
    </location>
</feature>
<sequence length="1138" mass="118297">MRTRSLQWLLSGAVLVTMAPPVAVQAQADAVPALLRQAKYWEGRGRRDLALQAYRRVLAIDPNNATAKRGVAGPAASPAPAPAPAPAKPPAARPQPKPQQPAARPAPAAPVPAAPAAPRRPAAPPPSRDAGGDARAAGFVALDNGNLDRAETLFRSALKRSPNDGDALGGLGLVELRRERFAEARDLLQRASRRGNGSRWAEALQSASFFADLRAAQADFDAGRVAEAQATAERLSRSDNPAAQTATELLARIYQQQGRYADAANLYTQAARASGGAQVGALRVSAIRAQAQAEVAAGRPGQAQQLYDRAISLDPNDPWLRYDYARFLRDQRRPMDATTIIGPLAQSAAPESLYAAALFAQQSGQLGAAETLMARIPEGSRSEEMNGFVLGLRAEAAVTRARALGAQGQQQTALQSLRQIADMPGLPAAQTATIATALFELGDTQTASMLAQRAAGMPVASAEAYDPIVRVLAATGQDMAAEEALSRATQLAGGTAQGMQTVATLRSAMAVARADRLRLAGQYAPAFDVLQQAWASTPGDTDVLASLGRLYQTGGLNAQAAQTYRMILAKDPNNRDALIGFAETASSAGEHGAAREAARQAIRAAPGDYRTYLAAARVEQARGDDGAARKYLQQARTLYVGQAGAGGANPFAGNPFAQMAQPTVATNPFAPVASGSNPFAFGSGGVQTASAAPVALAPVGGAPGSPFATSPRSDGYAAPYAAGGAAAVPQGWMPGAPGSPGPAPQMAAQGGDPVLQGIEADMRRLAASSAPRAEVTTGYRDRSGETGLSSLKELSGTAKVSTGFAGGRLGVQAQAVVLDSGRPTGSGLARFGRNGTAEAQGIVAQQPSQLTQAATQHDAGVAVAATYEGDLVQADVGTTPLGFAKRHAAGGVALTPRFSPQASGRIWAERRPVTDSIVSYAGTIDPVTGDFWGSVMRTGGGASLSWDRDGTGAYVDGAWHHYDGTGVRDNHSMQFNAGGYTRAYRDTRSSLTVGINANYQTFGNNQNYFSYGHGGYFSPQSFFSVSFPVRFAMNTDRFEISANAAPGYQSYDQDEAPLYPTDPGAQTVLEQLKARNTDVRARYDSLSDTGFGLAAGASVYYGLAGSTRVGGDINVNTFGQYNEVRTSVGIKQTLGGDK</sequence>
<feature type="chain" id="PRO_5035210982" evidence="8">
    <location>
        <begin position="27"/>
        <end position="1138"/>
    </location>
</feature>
<evidence type="ECO:0000256" key="8">
    <source>
        <dbReference type="SAM" id="SignalP"/>
    </source>
</evidence>
<dbReference type="GO" id="GO:0030244">
    <property type="term" value="P:cellulose biosynthetic process"/>
    <property type="evidence" value="ECO:0007669"/>
    <property type="project" value="UniProtKB-KW"/>
</dbReference>
<feature type="repeat" description="TPR" evidence="6">
    <location>
        <begin position="284"/>
        <end position="317"/>
    </location>
</feature>
<dbReference type="InterPro" id="IPR011990">
    <property type="entry name" value="TPR-like_helical_dom_sf"/>
</dbReference>
<dbReference type="Gene3D" id="1.25.40.10">
    <property type="entry name" value="Tetratricopeptide repeat domain"/>
    <property type="match status" value="3"/>
</dbReference>
<feature type="repeat" description="TPR" evidence="6">
    <location>
        <begin position="31"/>
        <end position="64"/>
    </location>
</feature>
<dbReference type="PANTHER" id="PTHR12558">
    <property type="entry name" value="CELL DIVISION CYCLE 16,23,27"/>
    <property type="match status" value="1"/>
</dbReference>
<evidence type="ECO:0000256" key="4">
    <source>
        <dbReference type="ARBA" id="ARBA00022803"/>
    </source>
</evidence>
<dbReference type="SUPFAM" id="SSF48452">
    <property type="entry name" value="TPR-like"/>
    <property type="match status" value="4"/>
</dbReference>
<keyword evidence="3" id="KW-0677">Repeat</keyword>
<dbReference type="RefSeq" id="WP_129341167.1">
    <property type="nucleotide sequence ID" value="NZ_JACIDD010000001.1"/>
</dbReference>
<comment type="caution">
    <text evidence="10">The sequence shown here is derived from an EMBL/GenBank/DDBJ whole genome shotgun (WGS) entry which is preliminary data.</text>
</comment>